<keyword evidence="3" id="KW-1003">Cell membrane</keyword>
<dbReference type="GO" id="GO:0005886">
    <property type="term" value="C:plasma membrane"/>
    <property type="evidence" value="ECO:0007669"/>
    <property type="project" value="UniProtKB-SubCell"/>
</dbReference>
<dbReference type="InParanoid" id="A0A540VLT4"/>
<feature type="transmembrane region" description="Helical" evidence="7">
    <location>
        <begin position="214"/>
        <end position="235"/>
    </location>
</feature>
<dbReference type="PROSITE" id="PS50928">
    <property type="entry name" value="ABC_TM1"/>
    <property type="match status" value="1"/>
</dbReference>
<evidence type="ECO:0000313" key="9">
    <source>
        <dbReference type="EMBL" id="TQE97731.1"/>
    </source>
</evidence>
<accession>A0A540VLT4</accession>
<keyword evidence="5 7" id="KW-1133">Transmembrane helix</keyword>
<dbReference type="GO" id="GO:0055085">
    <property type="term" value="P:transmembrane transport"/>
    <property type="evidence" value="ECO:0007669"/>
    <property type="project" value="InterPro"/>
</dbReference>
<feature type="domain" description="ABC transmembrane type-1" evidence="8">
    <location>
        <begin position="78"/>
        <end position="281"/>
    </location>
</feature>
<reference evidence="9 10" key="1">
    <citation type="submission" date="2019-06" db="EMBL/GenBank/DDBJ databases">
        <title>Genome sequence of Litorilinea aerophila BAA-2444.</title>
        <authorList>
            <person name="Maclea K.S."/>
            <person name="Maurais E.G."/>
            <person name="Iannazzi L.C."/>
        </authorList>
    </citation>
    <scope>NUCLEOTIDE SEQUENCE [LARGE SCALE GENOMIC DNA]</scope>
    <source>
        <strain evidence="9 10">ATCC BAA-2444</strain>
    </source>
</reference>
<feature type="transmembrane region" description="Helical" evidence="7">
    <location>
        <begin position="157"/>
        <end position="177"/>
    </location>
</feature>
<dbReference type="PANTHER" id="PTHR43744">
    <property type="entry name" value="ABC TRANSPORTER PERMEASE PROTEIN MG189-RELATED-RELATED"/>
    <property type="match status" value="1"/>
</dbReference>
<organism evidence="9 10">
    <name type="scientific">Litorilinea aerophila</name>
    <dbReference type="NCBI Taxonomy" id="1204385"/>
    <lineage>
        <taxon>Bacteria</taxon>
        <taxon>Bacillati</taxon>
        <taxon>Chloroflexota</taxon>
        <taxon>Caldilineae</taxon>
        <taxon>Caldilineales</taxon>
        <taxon>Caldilineaceae</taxon>
        <taxon>Litorilinea</taxon>
    </lineage>
</organism>
<dbReference type="EMBL" id="VIGC01000002">
    <property type="protein sequence ID" value="TQE97731.1"/>
    <property type="molecule type" value="Genomic_DNA"/>
</dbReference>
<comment type="similarity">
    <text evidence="7">Belongs to the binding-protein-dependent transport system permease family.</text>
</comment>
<evidence type="ECO:0000259" key="8">
    <source>
        <dbReference type="PROSITE" id="PS50928"/>
    </source>
</evidence>
<dbReference type="AlphaFoldDB" id="A0A540VLT4"/>
<evidence type="ECO:0000256" key="7">
    <source>
        <dbReference type="RuleBase" id="RU363032"/>
    </source>
</evidence>
<dbReference type="RefSeq" id="WP_141608458.1">
    <property type="nucleotide sequence ID" value="NZ_VIGC02000002.1"/>
</dbReference>
<dbReference type="Pfam" id="PF00528">
    <property type="entry name" value="BPD_transp_1"/>
    <property type="match status" value="1"/>
</dbReference>
<evidence type="ECO:0000256" key="3">
    <source>
        <dbReference type="ARBA" id="ARBA00022475"/>
    </source>
</evidence>
<dbReference type="InterPro" id="IPR035906">
    <property type="entry name" value="MetI-like_sf"/>
</dbReference>
<keyword evidence="6 7" id="KW-0472">Membrane</keyword>
<feature type="transmembrane region" description="Helical" evidence="7">
    <location>
        <begin position="115"/>
        <end position="137"/>
    </location>
</feature>
<evidence type="ECO:0000256" key="5">
    <source>
        <dbReference type="ARBA" id="ARBA00022989"/>
    </source>
</evidence>
<protein>
    <submittedName>
        <fullName evidence="9">Carbohydrate ABC transporter permease</fullName>
    </submittedName>
</protein>
<proteinExistence type="inferred from homology"/>
<evidence type="ECO:0000256" key="1">
    <source>
        <dbReference type="ARBA" id="ARBA00004651"/>
    </source>
</evidence>
<gene>
    <name evidence="9" type="ORF">FKZ61_02340</name>
</gene>
<dbReference type="Gene3D" id="1.10.3720.10">
    <property type="entry name" value="MetI-like"/>
    <property type="match status" value="1"/>
</dbReference>
<evidence type="ECO:0000256" key="4">
    <source>
        <dbReference type="ARBA" id="ARBA00022692"/>
    </source>
</evidence>
<feature type="transmembrane region" description="Helical" evidence="7">
    <location>
        <begin position="12"/>
        <end position="36"/>
    </location>
</feature>
<feature type="transmembrane region" description="Helical" evidence="7">
    <location>
        <begin position="83"/>
        <end position="103"/>
    </location>
</feature>
<dbReference type="InterPro" id="IPR000515">
    <property type="entry name" value="MetI-like"/>
</dbReference>
<dbReference type="OrthoDB" id="9771544at2"/>
<keyword evidence="10" id="KW-1185">Reference proteome</keyword>
<dbReference type="PANTHER" id="PTHR43744:SF12">
    <property type="entry name" value="ABC TRANSPORTER PERMEASE PROTEIN MG189-RELATED"/>
    <property type="match status" value="1"/>
</dbReference>
<dbReference type="Proteomes" id="UP000317371">
    <property type="component" value="Unassembled WGS sequence"/>
</dbReference>
<keyword evidence="4 7" id="KW-0812">Transmembrane</keyword>
<sequence length="296" mass="33268">MAPLLTNRRQEFRLTLLFVYLLLTLGALVMILPFVWMVLTSVKVDAEIFGITPRWIPSQFDWANYADAYHAIDMGRLFRNTTFVTVADVAGQILLGAMAGYVFARLEFPGRHALFFALLITMMVPFEVLVLPIFLLIRRFPLAGGNDLFGQGGIGLLNSYPGLIFPGLISVYGVFIFRQFFQSFPREIEDAALIDGCSHAGFFWRILVPNSKPVIGTMGLFSFLWTWNDFLWPLVVVKEDQMKTLQLGLAAFNQEFGTQWAELMAASVMVTVPVIALFLYAQRFLVRGLATTGLKG</sequence>
<evidence type="ECO:0000256" key="6">
    <source>
        <dbReference type="ARBA" id="ARBA00023136"/>
    </source>
</evidence>
<dbReference type="CDD" id="cd06261">
    <property type="entry name" value="TM_PBP2"/>
    <property type="match status" value="1"/>
</dbReference>
<comment type="subcellular location">
    <subcellularLocation>
        <location evidence="1 7">Cell membrane</location>
        <topology evidence="1 7">Multi-pass membrane protein</topology>
    </subcellularLocation>
</comment>
<evidence type="ECO:0000256" key="2">
    <source>
        <dbReference type="ARBA" id="ARBA00022448"/>
    </source>
</evidence>
<dbReference type="SUPFAM" id="SSF161098">
    <property type="entry name" value="MetI-like"/>
    <property type="match status" value="1"/>
</dbReference>
<feature type="transmembrane region" description="Helical" evidence="7">
    <location>
        <begin position="263"/>
        <end position="281"/>
    </location>
</feature>
<evidence type="ECO:0000313" key="10">
    <source>
        <dbReference type="Proteomes" id="UP000317371"/>
    </source>
</evidence>
<keyword evidence="2 7" id="KW-0813">Transport</keyword>
<name>A0A540VLT4_9CHLR</name>
<comment type="caution">
    <text evidence="9">The sequence shown here is derived from an EMBL/GenBank/DDBJ whole genome shotgun (WGS) entry which is preliminary data.</text>
</comment>